<feature type="transmembrane region" description="Helical" evidence="13">
    <location>
        <begin position="6"/>
        <end position="26"/>
    </location>
</feature>
<proteinExistence type="inferred from homology"/>
<comment type="similarity">
    <text evidence="2 13">Belongs to the complex I subunit 6 family.</text>
</comment>
<evidence type="ECO:0000256" key="7">
    <source>
        <dbReference type="ARBA" id="ARBA00022967"/>
    </source>
</evidence>
<dbReference type="FunFam" id="1.20.120.1200:FF:000001">
    <property type="entry name" value="NADH-quinone oxidoreductase subunit J"/>
    <property type="match status" value="1"/>
</dbReference>
<keyword evidence="7" id="KW-1278">Translocase</keyword>
<accession>A0A378Q6R1</accession>
<feature type="transmembrane region" description="Helical" evidence="13">
    <location>
        <begin position="33"/>
        <end position="55"/>
    </location>
</feature>
<keyword evidence="4 13" id="KW-1003">Cell membrane</keyword>
<evidence type="ECO:0000256" key="9">
    <source>
        <dbReference type="ARBA" id="ARBA00023027"/>
    </source>
</evidence>
<evidence type="ECO:0000256" key="6">
    <source>
        <dbReference type="ARBA" id="ARBA00022719"/>
    </source>
</evidence>
<dbReference type="Proteomes" id="UP000255193">
    <property type="component" value="Unassembled WGS sequence"/>
</dbReference>
<feature type="transmembrane region" description="Helical" evidence="13">
    <location>
        <begin position="93"/>
        <end position="116"/>
    </location>
</feature>
<dbReference type="EMBL" id="UGQA01000001">
    <property type="protein sequence ID" value="STY94867.1"/>
    <property type="molecule type" value="Genomic_DNA"/>
</dbReference>
<dbReference type="PANTHER" id="PTHR33269">
    <property type="entry name" value="NADH-UBIQUINONE OXIDOREDUCTASE CHAIN 6"/>
    <property type="match status" value="1"/>
</dbReference>
<dbReference type="Gene3D" id="1.20.120.1200">
    <property type="entry name" value="NADH-ubiquinone/plastoquinone oxidoreductase chain 6, subunit NuoJ"/>
    <property type="match status" value="1"/>
</dbReference>
<comment type="function">
    <text evidence="13">NDH-1 shuttles electrons from NADH, via FMN and iron-sulfur (Fe-S) centers, to quinones in the respiratory chain. Couples the redox reaction to proton translocation (for every two electrons transferred, four hydrogen ions are translocated across the cytoplasmic membrane), and thus conserves the redox energy in a proton gradient.</text>
</comment>
<evidence type="ECO:0000256" key="3">
    <source>
        <dbReference type="ARBA" id="ARBA00019907"/>
    </source>
</evidence>
<evidence type="ECO:0000313" key="14">
    <source>
        <dbReference type="EMBL" id="STY94867.1"/>
    </source>
</evidence>
<comment type="subunit">
    <text evidence="11">Composed of 13 different subunits. Subunits NuoA, H, J, K, L, M, N constitute the membrane sector of the complex.</text>
</comment>
<gene>
    <name evidence="14" type="primary">nuoJ</name>
    <name evidence="14" type="ORF">NCTC11091_00641</name>
</gene>
<protein>
    <recommendedName>
        <fullName evidence="3 13">NADH-quinone oxidoreductase subunit J</fullName>
        <ecNumber evidence="13">7.1.1.-</ecNumber>
    </recommendedName>
</protein>
<comment type="subcellular location">
    <subcellularLocation>
        <location evidence="1 13">Cell membrane</location>
        <topology evidence="1 13">Multi-pass membrane protein</topology>
    </subcellularLocation>
</comment>
<reference evidence="14 15" key="1">
    <citation type="submission" date="2018-06" db="EMBL/GenBank/DDBJ databases">
        <authorList>
            <consortium name="Pathogen Informatics"/>
            <person name="Doyle S."/>
        </authorList>
    </citation>
    <scope>NUCLEOTIDE SEQUENCE [LARGE SCALE GENOMIC DNA]</scope>
    <source>
        <strain evidence="14 15">NCTC11091</strain>
    </source>
</reference>
<evidence type="ECO:0000256" key="8">
    <source>
        <dbReference type="ARBA" id="ARBA00022989"/>
    </source>
</evidence>
<feature type="transmembrane region" description="Helical" evidence="13">
    <location>
        <begin position="168"/>
        <end position="190"/>
    </location>
</feature>
<keyword evidence="9 13" id="KW-0520">NAD</keyword>
<organism evidence="14 15">
    <name type="scientific">Faucicola atlantae</name>
    <dbReference type="NCBI Taxonomy" id="34059"/>
    <lineage>
        <taxon>Bacteria</taxon>
        <taxon>Pseudomonadati</taxon>
        <taxon>Pseudomonadota</taxon>
        <taxon>Gammaproteobacteria</taxon>
        <taxon>Moraxellales</taxon>
        <taxon>Moraxellaceae</taxon>
        <taxon>Faucicola</taxon>
    </lineage>
</organism>
<dbReference type="NCBIfam" id="NF005162">
    <property type="entry name" value="PRK06638.1-1"/>
    <property type="match status" value="1"/>
</dbReference>
<keyword evidence="14" id="KW-0560">Oxidoreductase</keyword>
<keyword evidence="6 13" id="KW-0874">Quinone</keyword>
<evidence type="ECO:0000313" key="15">
    <source>
        <dbReference type="Proteomes" id="UP000255193"/>
    </source>
</evidence>
<dbReference type="GO" id="GO:0048038">
    <property type="term" value="F:quinone binding"/>
    <property type="evidence" value="ECO:0007669"/>
    <property type="project" value="UniProtKB-UniRule"/>
</dbReference>
<dbReference type="InterPro" id="IPR042106">
    <property type="entry name" value="Nuo/plastoQ_OxRdtase_6_NuoJ"/>
</dbReference>
<evidence type="ECO:0000256" key="2">
    <source>
        <dbReference type="ARBA" id="ARBA00005698"/>
    </source>
</evidence>
<dbReference type="AlphaFoldDB" id="A0A378Q6R1"/>
<dbReference type="GO" id="GO:0005886">
    <property type="term" value="C:plasma membrane"/>
    <property type="evidence" value="ECO:0007669"/>
    <property type="project" value="UniProtKB-SubCell"/>
</dbReference>
<dbReference type="PANTHER" id="PTHR33269:SF17">
    <property type="entry name" value="NADH-UBIQUINONE OXIDOREDUCTASE CHAIN 6"/>
    <property type="match status" value="1"/>
</dbReference>
<dbReference type="InterPro" id="IPR001457">
    <property type="entry name" value="NADH_UbQ/plastoQ_OxRdtase_su6"/>
</dbReference>
<feature type="transmembrane region" description="Helical" evidence="13">
    <location>
        <begin position="61"/>
        <end position="81"/>
    </location>
</feature>
<keyword evidence="10 13" id="KW-0472">Membrane</keyword>
<evidence type="ECO:0000256" key="10">
    <source>
        <dbReference type="ARBA" id="ARBA00023136"/>
    </source>
</evidence>
<name>A0A378Q6R1_9GAMM</name>
<evidence type="ECO:0000256" key="1">
    <source>
        <dbReference type="ARBA" id="ARBA00004651"/>
    </source>
</evidence>
<evidence type="ECO:0000256" key="13">
    <source>
        <dbReference type="RuleBase" id="RU004429"/>
    </source>
</evidence>
<keyword evidence="8 13" id="KW-1133">Transmembrane helix</keyword>
<dbReference type="GO" id="GO:0016491">
    <property type="term" value="F:oxidoreductase activity"/>
    <property type="evidence" value="ECO:0007669"/>
    <property type="project" value="UniProtKB-KW"/>
</dbReference>
<dbReference type="EC" id="7.1.1.-" evidence="13"/>
<keyword evidence="5 13" id="KW-0812">Transmembrane</keyword>
<dbReference type="Pfam" id="PF00499">
    <property type="entry name" value="Oxidored_q3"/>
    <property type="match status" value="1"/>
</dbReference>
<evidence type="ECO:0000256" key="12">
    <source>
        <dbReference type="ARBA" id="ARBA00047712"/>
    </source>
</evidence>
<comment type="catalytic activity">
    <reaction evidence="12 13">
        <text>a quinone + NADH + 5 H(+)(in) = a quinol + NAD(+) + 4 H(+)(out)</text>
        <dbReference type="Rhea" id="RHEA:57888"/>
        <dbReference type="ChEBI" id="CHEBI:15378"/>
        <dbReference type="ChEBI" id="CHEBI:24646"/>
        <dbReference type="ChEBI" id="CHEBI:57540"/>
        <dbReference type="ChEBI" id="CHEBI:57945"/>
        <dbReference type="ChEBI" id="CHEBI:132124"/>
    </reaction>
</comment>
<evidence type="ECO:0000256" key="4">
    <source>
        <dbReference type="ARBA" id="ARBA00022475"/>
    </source>
</evidence>
<dbReference type="GO" id="GO:0008137">
    <property type="term" value="F:NADH dehydrogenase (ubiquinone) activity"/>
    <property type="evidence" value="ECO:0007669"/>
    <property type="project" value="UniProtKB-UniRule"/>
</dbReference>
<sequence length="232" mass="24577">MMWTGATIGFYILALVALIASLRVITRVNPVHALLNMIVSLMAISGVFFAIGAPFAGALEIIVYAGAIMVLFVFVVMMLNLGSQNAEQERSWLTSSAWAVPTGLAFIIGVVLVSFVGLQHGNNMVVEAVGVDANGMPVAVQQAQVGLGMIGGQVVDAKMIGTRLFTEYLLLVEVAGFLLLAALVAAYHLARRALDDENLTHDSLRADVPNLPVAPTNSVQQDAVMGLSKERA</sequence>
<evidence type="ECO:0000256" key="5">
    <source>
        <dbReference type="ARBA" id="ARBA00022692"/>
    </source>
</evidence>
<evidence type="ECO:0000256" key="11">
    <source>
        <dbReference type="ARBA" id="ARBA00025811"/>
    </source>
</evidence>